<organism evidence="3">
    <name type="scientific">Harpegnathos saltator</name>
    <name type="common">Jerdon's jumping ant</name>
    <dbReference type="NCBI Taxonomy" id="610380"/>
    <lineage>
        <taxon>Eukaryota</taxon>
        <taxon>Metazoa</taxon>
        <taxon>Ecdysozoa</taxon>
        <taxon>Arthropoda</taxon>
        <taxon>Hexapoda</taxon>
        <taxon>Insecta</taxon>
        <taxon>Pterygota</taxon>
        <taxon>Neoptera</taxon>
        <taxon>Endopterygota</taxon>
        <taxon>Hymenoptera</taxon>
        <taxon>Apocrita</taxon>
        <taxon>Aculeata</taxon>
        <taxon>Formicoidea</taxon>
        <taxon>Formicidae</taxon>
        <taxon>Ponerinae</taxon>
        <taxon>Ponerini</taxon>
        <taxon>Harpegnathos</taxon>
    </lineage>
</organism>
<dbReference type="EMBL" id="GL447256">
    <property type="protein sequence ID" value="EFN86710.1"/>
    <property type="molecule type" value="Genomic_DNA"/>
</dbReference>
<keyword evidence="3" id="KW-1185">Reference proteome</keyword>
<feature type="region of interest" description="Disordered" evidence="1">
    <location>
        <begin position="47"/>
        <end position="87"/>
    </location>
</feature>
<feature type="compositionally biased region" description="Basic and acidic residues" evidence="1">
    <location>
        <begin position="49"/>
        <end position="58"/>
    </location>
</feature>
<evidence type="ECO:0000313" key="3">
    <source>
        <dbReference type="Proteomes" id="UP000008237"/>
    </source>
</evidence>
<dbReference type="InParanoid" id="E2BC83"/>
<protein>
    <submittedName>
        <fullName evidence="2">Uncharacterized protein</fullName>
    </submittedName>
</protein>
<dbReference type="Proteomes" id="UP000008237">
    <property type="component" value="Unassembled WGS sequence"/>
</dbReference>
<evidence type="ECO:0000256" key="1">
    <source>
        <dbReference type="SAM" id="MobiDB-lite"/>
    </source>
</evidence>
<proteinExistence type="predicted"/>
<name>E2BC83_HARSA</name>
<reference evidence="2 3" key="1">
    <citation type="journal article" date="2010" name="Science">
        <title>Genomic comparison of the ants Camponotus floridanus and Harpegnathos saltator.</title>
        <authorList>
            <person name="Bonasio R."/>
            <person name="Zhang G."/>
            <person name="Ye C."/>
            <person name="Mutti N.S."/>
            <person name="Fang X."/>
            <person name="Qin N."/>
            <person name="Donahue G."/>
            <person name="Yang P."/>
            <person name="Li Q."/>
            <person name="Li C."/>
            <person name="Zhang P."/>
            <person name="Huang Z."/>
            <person name="Berger S.L."/>
            <person name="Reinberg D."/>
            <person name="Wang J."/>
            <person name="Liebig J."/>
        </authorList>
    </citation>
    <scope>NUCLEOTIDE SEQUENCE [LARGE SCALE GENOMIC DNA]</scope>
    <source>
        <strain evidence="2 3">R22 G/1</strain>
    </source>
</reference>
<evidence type="ECO:0000313" key="2">
    <source>
        <dbReference type="EMBL" id="EFN86710.1"/>
    </source>
</evidence>
<sequence>MTIAEGPAGGDDIEASEAAAAEKEMLVNVNCPIRIVLNYIREVAQLSGTRRERPDGKSHAAPNGESGEEVLRDYGENAKTVAESYVR</sequence>
<accession>E2BC83</accession>
<dbReference type="AlphaFoldDB" id="E2BC83"/>
<gene>
    <name evidence="2" type="ORF">EAI_12266</name>
</gene>